<evidence type="ECO:0000256" key="1">
    <source>
        <dbReference type="ARBA" id="ARBA00004651"/>
    </source>
</evidence>
<keyword evidence="2" id="KW-1003">Cell membrane</keyword>
<dbReference type="Proteomes" id="UP000475214">
    <property type="component" value="Unassembled WGS sequence"/>
</dbReference>
<sequence>MTRVLPVLVTLVLAVYTFIDCLQTDAGRIRSLNKPVWLAIVVLIPVVGPILWLTVGKTREPRPGPVHRPPPPQQLPPDDNPEFLRELRNLDDEHEKLLSEWEESLRRREEEMRSQEGEKGEDDKQKPDDSDPPDEPKSQEDLDKAEEELRKQRGDRGDDDGR</sequence>
<keyword evidence="10" id="KW-1185">Reference proteome</keyword>
<feature type="transmembrane region" description="Helical" evidence="7">
    <location>
        <begin position="35"/>
        <end position="55"/>
    </location>
</feature>
<dbReference type="InterPro" id="IPR027379">
    <property type="entry name" value="CLS_N"/>
</dbReference>
<evidence type="ECO:0000256" key="5">
    <source>
        <dbReference type="ARBA" id="ARBA00023136"/>
    </source>
</evidence>
<evidence type="ECO:0000259" key="8">
    <source>
        <dbReference type="Pfam" id="PF13396"/>
    </source>
</evidence>
<dbReference type="EMBL" id="JAAGOA010000005">
    <property type="protein sequence ID" value="NEE00321.1"/>
    <property type="molecule type" value="Genomic_DNA"/>
</dbReference>
<dbReference type="GO" id="GO:0005886">
    <property type="term" value="C:plasma membrane"/>
    <property type="evidence" value="ECO:0007669"/>
    <property type="project" value="UniProtKB-SubCell"/>
</dbReference>
<feature type="domain" description="Cardiolipin synthase N-terminal" evidence="8">
    <location>
        <begin position="12"/>
        <end position="56"/>
    </location>
</feature>
<feature type="region of interest" description="Disordered" evidence="6">
    <location>
        <begin position="59"/>
        <end position="83"/>
    </location>
</feature>
<evidence type="ECO:0000256" key="3">
    <source>
        <dbReference type="ARBA" id="ARBA00022692"/>
    </source>
</evidence>
<evidence type="ECO:0000256" key="2">
    <source>
        <dbReference type="ARBA" id="ARBA00022475"/>
    </source>
</evidence>
<evidence type="ECO:0000256" key="7">
    <source>
        <dbReference type="SAM" id="Phobius"/>
    </source>
</evidence>
<protein>
    <submittedName>
        <fullName evidence="9">PLDc_N domain-containing protein</fullName>
    </submittedName>
</protein>
<organism evidence="9 10">
    <name type="scientific">Phytoactinopolyspora halotolerans</name>
    <dbReference type="NCBI Taxonomy" id="1981512"/>
    <lineage>
        <taxon>Bacteria</taxon>
        <taxon>Bacillati</taxon>
        <taxon>Actinomycetota</taxon>
        <taxon>Actinomycetes</taxon>
        <taxon>Jiangellales</taxon>
        <taxon>Jiangellaceae</taxon>
        <taxon>Phytoactinopolyspora</taxon>
    </lineage>
</organism>
<dbReference type="AlphaFoldDB" id="A0A6L9S6D4"/>
<comment type="caution">
    <text evidence="9">The sequence shown here is derived from an EMBL/GenBank/DDBJ whole genome shotgun (WGS) entry which is preliminary data.</text>
</comment>
<evidence type="ECO:0000256" key="4">
    <source>
        <dbReference type="ARBA" id="ARBA00022989"/>
    </source>
</evidence>
<feature type="compositionally biased region" description="Pro residues" evidence="6">
    <location>
        <begin position="63"/>
        <end position="75"/>
    </location>
</feature>
<reference evidence="9 10" key="1">
    <citation type="submission" date="2020-02" db="EMBL/GenBank/DDBJ databases">
        <authorList>
            <person name="Li X.-J."/>
            <person name="Han X.-M."/>
        </authorList>
    </citation>
    <scope>NUCLEOTIDE SEQUENCE [LARGE SCALE GENOMIC DNA]</scope>
    <source>
        <strain evidence="9 10">CCTCC AB 2017055</strain>
    </source>
</reference>
<evidence type="ECO:0000313" key="9">
    <source>
        <dbReference type="EMBL" id="NEE00321.1"/>
    </source>
</evidence>
<evidence type="ECO:0000313" key="10">
    <source>
        <dbReference type="Proteomes" id="UP000475214"/>
    </source>
</evidence>
<feature type="region of interest" description="Disordered" evidence="6">
    <location>
        <begin position="101"/>
        <end position="162"/>
    </location>
</feature>
<name>A0A6L9S6D4_9ACTN</name>
<accession>A0A6L9S6D4</accession>
<evidence type="ECO:0000256" key="6">
    <source>
        <dbReference type="SAM" id="MobiDB-lite"/>
    </source>
</evidence>
<keyword evidence="4 7" id="KW-1133">Transmembrane helix</keyword>
<gene>
    <name evidence="9" type="ORF">G1H10_09085</name>
</gene>
<comment type="subcellular location">
    <subcellularLocation>
        <location evidence="1">Cell membrane</location>
        <topology evidence="1">Multi-pass membrane protein</topology>
    </subcellularLocation>
</comment>
<dbReference type="Pfam" id="PF13396">
    <property type="entry name" value="PLDc_N"/>
    <property type="match status" value="1"/>
</dbReference>
<proteinExistence type="predicted"/>
<keyword evidence="3 7" id="KW-0812">Transmembrane</keyword>
<dbReference type="RefSeq" id="WP_163735844.1">
    <property type="nucleotide sequence ID" value="NZ_JAAGOA010000005.1"/>
</dbReference>
<keyword evidence="5 7" id="KW-0472">Membrane</keyword>